<name>A0A5N5Q9X5_9AGAM</name>
<reference evidence="2 3" key="1">
    <citation type="journal article" date="2019" name="Fungal Biol. Biotechnol.">
        <title>Draft genome sequence of fastidious pathogen Ceratobasidium theobromae, which causes vascular-streak dieback in Theobroma cacao.</title>
        <authorList>
            <person name="Ali S.S."/>
            <person name="Asman A."/>
            <person name="Shao J."/>
            <person name="Firmansyah A.P."/>
            <person name="Susilo A.W."/>
            <person name="Rosmana A."/>
            <person name="McMahon P."/>
            <person name="Junaid M."/>
            <person name="Guest D."/>
            <person name="Kheng T.Y."/>
            <person name="Meinhardt L.W."/>
            <person name="Bailey B.A."/>
        </authorList>
    </citation>
    <scope>NUCLEOTIDE SEQUENCE [LARGE SCALE GENOMIC DNA]</scope>
    <source>
        <strain evidence="2 3">CT2</strain>
    </source>
</reference>
<feature type="compositionally biased region" description="Acidic residues" evidence="1">
    <location>
        <begin position="1"/>
        <end position="18"/>
    </location>
</feature>
<dbReference type="AlphaFoldDB" id="A0A5N5Q9X5"/>
<organism evidence="2 3">
    <name type="scientific">Ceratobasidium theobromae</name>
    <dbReference type="NCBI Taxonomy" id="1582974"/>
    <lineage>
        <taxon>Eukaryota</taxon>
        <taxon>Fungi</taxon>
        <taxon>Dikarya</taxon>
        <taxon>Basidiomycota</taxon>
        <taxon>Agaricomycotina</taxon>
        <taxon>Agaricomycetes</taxon>
        <taxon>Cantharellales</taxon>
        <taxon>Ceratobasidiaceae</taxon>
        <taxon>Ceratobasidium</taxon>
    </lineage>
</organism>
<dbReference type="EMBL" id="SSOP01000414">
    <property type="protein sequence ID" value="KAB5588590.1"/>
    <property type="molecule type" value="Genomic_DNA"/>
</dbReference>
<protein>
    <submittedName>
        <fullName evidence="2">Uncharacterized protein</fullName>
    </submittedName>
</protein>
<feature type="region of interest" description="Disordered" evidence="1">
    <location>
        <begin position="155"/>
        <end position="181"/>
    </location>
</feature>
<comment type="caution">
    <text evidence="2">The sequence shown here is derived from an EMBL/GenBank/DDBJ whole genome shotgun (WGS) entry which is preliminary data.</text>
</comment>
<keyword evidence="3" id="KW-1185">Reference proteome</keyword>
<feature type="region of interest" description="Disordered" evidence="1">
    <location>
        <begin position="1"/>
        <end position="39"/>
    </location>
</feature>
<accession>A0A5N5Q9X5</accession>
<evidence type="ECO:0000256" key="1">
    <source>
        <dbReference type="SAM" id="MobiDB-lite"/>
    </source>
</evidence>
<gene>
    <name evidence="2" type="ORF">CTheo_7970</name>
</gene>
<evidence type="ECO:0000313" key="3">
    <source>
        <dbReference type="Proteomes" id="UP000383932"/>
    </source>
</evidence>
<proteinExistence type="predicted"/>
<sequence>MLVEAGGDDEEGEGLDEGDGIKRTKGGNARNENVLPSVELESGAQGSAFGVMGRPRGKQGALFSSSGDLVRTATGAHHAAILCGYVSNARRVQAVSQAIRCGRHLNKPTQVSPSPVGAHPVSGTAVLLCSAGFPRSTWSVSSGLYRSHGPCWTPPPPPLSPAGPHQAQDESPARTSHRRTASAATTIMLAVVTKQGHVSLE</sequence>
<evidence type="ECO:0000313" key="2">
    <source>
        <dbReference type="EMBL" id="KAB5588590.1"/>
    </source>
</evidence>
<dbReference type="Proteomes" id="UP000383932">
    <property type="component" value="Unassembled WGS sequence"/>
</dbReference>